<dbReference type="EMBL" id="JBHSOG010000031">
    <property type="protein sequence ID" value="MFC5769682.1"/>
    <property type="molecule type" value="Genomic_DNA"/>
</dbReference>
<dbReference type="PROSITE" id="PS50977">
    <property type="entry name" value="HTH_TETR_2"/>
    <property type="match status" value="1"/>
</dbReference>
<dbReference type="Gene3D" id="1.10.357.10">
    <property type="entry name" value="Tetracycline Repressor, domain 2"/>
    <property type="match status" value="1"/>
</dbReference>
<dbReference type="PANTHER" id="PTHR30055:SF234">
    <property type="entry name" value="HTH-TYPE TRANSCRIPTIONAL REGULATOR BETI"/>
    <property type="match status" value="1"/>
</dbReference>
<feature type="DNA-binding region" description="H-T-H motif" evidence="4">
    <location>
        <begin position="66"/>
        <end position="85"/>
    </location>
</feature>
<dbReference type="InterPro" id="IPR050109">
    <property type="entry name" value="HTH-type_TetR-like_transc_reg"/>
</dbReference>
<feature type="region of interest" description="Disordered" evidence="5">
    <location>
        <begin position="1"/>
        <end position="28"/>
    </location>
</feature>
<dbReference type="PRINTS" id="PR00455">
    <property type="entry name" value="HTHTETR"/>
</dbReference>
<accession>A0ABW1AQW7</accession>
<feature type="domain" description="HTH tetR-type" evidence="6">
    <location>
        <begin position="43"/>
        <end position="103"/>
    </location>
</feature>
<gene>
    <name evidence="7" type="ORF">ACFPTN_09880</name>
</gene>
<comment type="caution">
    <text evidence="7">The sequence shown here is derived from an EMBL/GenBank/DDBJ whole genome shotgun (WGS) entry which is preliminary data.</text>
</comment>
<dbReference type="InterPro" id="IPR009057">
    <property type="entry name" value="Homeodomain-like_sf"/>
</dbReference>
<organism evidence="7 8">
    <name type="scientific">Thauera sinica</name>
    <dbReference type="NCBI Taxonomy" id="2665146"/>
    <lineage>
        <taxon>Bacteria</taxon>
        <taxon>Pseudomonadati</taxon>
        <taxon>Pseudomonadota</taxon>
        <taxon>Betaproteobacteria</taxon>
        <taxon>Rhodocyclales</taxon>
        <taxon>Zoogloeaceae</taxon>
        <taxon>Thauera</taxon>
    </lineage>
</organism>
<evidence type="ECO:0000256" key="5">
    <source>
        <dbReference type="SAM" id="MobiDB-lite"/>
    </source>
</evidence>
<evidence type="ECO:0000256" key="1">
    <source>
        <dbReference type="ARBA" id="ARBA00023015"/>
    </source>
</evidence>
<dbReference type="RefSeq" id="WP_096447442.1">
    <property type="nucleotide sequence ID" value="NZ_JBHSOG010000031.1"/>
</dbReference>
<evidence type="ECO:0000313" key="8">
    <source>
        <dbReference type="Proteomes" id="UP001595974"/>
    </source>
</evidence>
<dbReference type="InterPro" id="IPR001647">
    <property type="entry name" value="HTH_TetR"/>
</dbReference>
<keyword evidence="1" id="KW-0805">Transcription regulation</keyword>
<proteinExistence type="predicted"/>
<dbReference type="PANTHER" id="PTHR30055">
    <property type="entry name" value="HTH-TYPE TRANSCRIPTIONAL REGULATOR RUTR"/>
    <property type="match status" value="1"/>
</dbReference>
<keyword evidence="8" id="KW-1185">Reference proteome</keyword>
<reference evidence="8" key="1">
    <citation type="journal article" date="2019" name="Int. J. Syst. Evol. Microbiol.">
        <title>The Global Catalogue of Microorganisms (GCM) 10K type strain sequencing project: providing services to taxonomists for standard genome sequencing and annotation.</title>
        <authorList>
            <consortium name="The Broad Institute Genomics Platform"/>
            <consortium name="The Broad Institute Genome Sequencing Center for Infectious Disease"/>
            <person name="Wu L."/>
            <person name="Ma J."/>
        </authorList>
    </citation>
    <scope>NUCLEOTIDE SEQUENCE [LARGE SCALE GENOMIC DNA]</scope>
    <source>
        <strain evidence="8">SHR3</strain>
    </source>
</reference>
<keyword evidence="3" id="KW-0804">Transcription</keyword>
<sequence>MAEAVEAGKAKVKKPRATASAKEGAEPAPVKAVKAVRRNRRSESTILGIFDATEAVILESGADRVNILDVCETAGISRGTFYRYFSSQDDLLDAFSRHRRDRFHAALIEATAPYTDPDERFDAVLRFVDDYLERGNARRLLVVAPEYAMRWLQRIFPDSVIRFQDVLGPVFDAWESRAGIKIDRELTCELLVRYILSEILVPAGPERRSLPRRLERMFAMLMQGRVSRR</sequence>
<evidence type="ECO:0000313" key="7">
    <source>
        <dbReference type="EMBL" id="MFC5769682.1"/>
    </source>
</evidence>
<name>A0ABW1AQW7_9RHOO</name>
<dbReference type="SUPFAM" id="SSF46689">
    <property type="entry name" value="Homeodomain-like"/>
    <property type="match status" value="1"/>
</dbReference>
<keyword evidence="2 4" id="KW-0238">DNA-binding</keyword>
<dbReference type="Proteomes" id="UP001595974">
    <property type="component" value="Unassembled WGS sequence"/>
</dbReference>
<evidence type="ECO:0000256" key="4">
    <source>
        <dbReference type="PROSITE-ProRule" id="PRU00335"/>
    </source>
</evidence>
<protein>
    <submittedName>
        <fullName evidence="7">TetR/AcrR family transcriptional regulator</fullName>
    </submittedName>
</protein>
<evidence type="ECO:0000259" key="6">
    <source>
        <dbReference type="PROSITE" id="PS50977"/>
    </source>
</evidence>
<dbReference type="Pfam" id="PF00440">
    <property type="entry name" value="TetR_N"/>
    <property type="match status" value="1"/>
</dbReference>
<evidence type="ECO:0000256" key="2">
    <source>
        <dbReference type="ARBA" id="ARBA00023125"/>
    </source>
</evidence>
<evidence type="ECO:0000256" key="3">
    <source>
        <dbReference type="ARBA" id="ARBA00023163"/>
    </source>
</evidence>